<name>A0A223VAQ7_9FLAO</name>
<evidence type="ECO:0000313" key="1">
    <source>
        <dbReference type="EMBL" id="ASV32240.1"/>
    </source>
</evidence>
<evidence type="ECO:0000313" key="2">
    <source>
        <dbReference type="Proteomes" id="UP000215244"/>
    </source>
</evidence>
<accession>A0A223VAQ7</accession>
<dbReference type="EMBL" id="CP022957">
    <property type="protein sequence ID" value="ASV32240.1"/>
    <property type="molecule type" value="Genomic_DNA"/>
</dbReference>
<sequence>MKALAYSIQPNTTVNIDDVWSLLAANRTKIKQLSIVSFRLVCSWVEEVFKMIGETPRLRSGGHFRYFFTNPFDYAQGTLYAIVLHM</sequence>
<dbReference type="KEGG" id="marb:CJ263_19530"/>
<keyword evidence="2" id="KW-1185">Reference proteome</keyword>
<protein>
    <submittedName>
        <fullName evidence="1">Uncharacterized protein</fullName>
    </submittedName>
</protein>
<gene>
    <name evidence="1" type="ORF">CJ263_19530</name>
</gene>
<dbReference type="AlphaFoldDB" id="A0A223VAQ7"/>
<organism evidence="1 2">
    <name type="scientific">Maribacter cobaltidurans</name>
    <dbReference type="NCBI Taxonomy" id="1178778"/>
    <lineage>
        <taxon>Bacteria</taxon>
        <taxon>Pseudomonadati</taxon>
        <taxon>Bacteroidota</taxon>
        <taxon>Flavobacteriia</taxon>
        <taxon>Flavobacteriales</taxon>
        <taxon>Flavobacteriaceae</taxon>
        <taxon>Maribacter</taxon>
    </lineage>
</organism>
<proteinExistence type="predicted"/>
<dbReference type="Proteomes" id="UP000215244">
    <property type="component" value="Chromosome"/>
</dbReference>
<reference evidence="1 2" key="1">
    <citation type="submission" date="2017-08" db="EMBL/GenBank/DDBJ databases">
        <title>The complete genome sequence of Maribacter sp. B1, isolated from deep-sea sediment.</title>
        <authorList>
            <person name="Wu Y.-H."/>
            <person name="Cheng H."/>
            <person name="Xu X.-W."/>
        </authorList>
    </citation>
    <scope>NUCLEOTIDE SEQUENCE [LARGE SCALE GENOMIC DNA]</scope>
    <source>
        <strain evidence="1 2">B1</strain>
    </source>
</reference>